<organism evidence="2 3">
    <name type="scientific">Mytilus edulis</name>
    <name type="common">Blue mussel</name>
    <dbReference type="NCBI Taxonomy" id="6550"/>
    <lineage>
        <taxon>Eukaryota</taxon>
        <taxon>Metazoa</taxon>
        <taxon>Spiralia</taxon>
        <taxon>Lophotrochozoa</taxon>
        <taxon>Mollusca</taxon>
        <taxon>Bivalvia</taxon>
        <taxon>Autobranchia</taxon>
        <taxon>Pteriomorphia</taxon>
        <taxon>Mytilida</taxon>
        <taxon>Mytiloidea</taxon>
        <taxon>Mytilidae</taxon>
        <taxon>Mytilinae</taxon>
        <taxon>Mytilus</taxon>
    </lineage>
</organism>
<comment type="caution">
    <text evidence="2">The sequence shown here is derived from an EMBL/GenBank/DDBJ whole genome shotgun (WGS) entry which is preliminary data.</text>
</comment>
<feature type="coiled-coil region" evidence="1">
    <location>
        <begin position="29"/>
        <end position="86"/>
    </location>
</feature>
<sequence>MDVKEVYIPPIPETIEDIQEHIRTLCDLMDKIGRQREAAKVKLEILRKQGPSLQKEKGRRKLESENRELKRQLSEIKDTIIKLQTKVTDLGKRIKEQDQYSRKINLRFNNINYQQMMMSNAVNKDMTSHIVTIVKGWNTAYNDITVLNCKWI</sequence>
<name>A0A8S3SVE5_MYTED</name>
<gene>
    <name evidence="2" type="ORF">MEDL_35445</name>
</gene>
<evidence type="ECO:0000313" key="3">
    <source>
        <dbReference type="Proteomes" id="UP000683360"/>
    </source>
</evidence>
<dbReference type="Proteomes" id="UP000683360">
    <property type="component" value="Unassembled WGS sequence"/>
</dbReference>
<dbReference type="OrthoDB" id="6168792at2759"/>
<dbReference type="EMBL" id="CAJPWZ010001721">
    <property type="protein sequence ID" value="CAG2222036.1"/>
    <property type="molecule type" value="Genomic_DNA"/>
</dbReference>
<evidence type="ECO:0000313" key="2">
    <source>
        <dbReference type="EMBL" id="CAG2222036.1"/>
    </source>
</evidence>
<evidence type="ECO:0000256" key="1">
    <source>
        <dbReference type="SAM" id="Coils"/>
    </source>
</evidence>
<proteinExistence type="predicted"/>
<reference evidence="2" key="1">
    <citation type="submission" date="2021-03" db="EMBL/GenBank/DDBJ databases">
        <authorList>
            <person name="Bekaert M."/>
        </authorList>
    </citation>
    <scope>NUCLEOTIDE SEQUENCE</scope>
</reference>
<accession>A0A8S3SVE5</accession>
<keyword evidence="1" id="KW-0175">Coiled coil</keyword>
<keyword evidence="3" id="KW-1185">Reference proteome</keyword>
<protein>
    <submittedName>
        <fullName evidence="2">Uncharacterized protein</fullName>
    </submittedName>
</protein>
<dbReference type="AlphaFoldDB" id="A0A8S3SVE5"/>